<dbReference type="EMBL" id="ML170163">
    <property type="protein sequence ID" value="TDL25573.1"/>
    <property type="molecule type" value="Genomic_DNA"/>
</dbReference>
<dbReference type="Gene3D" id="3.40.50.300">
    <property type="entry name" value="P-loop containing nucleotide triphosphate hydrolases"/>
    <property type="match status" value="1"/>
</dbReference>
<dbReference type="GO" id="GO:0042148">
    <property type="term" value="P:DNA strand invasion"/>
    <property type="evidence" value="ECO:0007669"/>
    <property type="project" value="TreeGrafter"/>
</dbReference>
<dbReference type="STRING" id="50990.A0A4Y7QD16"/>
<protein>
    <submittedName>
        <fullName evidence="4">P-loop containing nucleoside triphosphate hydrolase protein</fullName>
    </submittedName>
</protein>
<dbReference type="InterPro" id="IPR051988">
    <property type="entry name" value="HRR_RAD51_Paralog"/>
</dbReference>
<evidence type="ECO:0000313" key="5">
    <source>
        <dbReference type="Proteomes" id="UP000294933"/>
    </source>
</evidence>
<dbReference type="GO" id="GO:0003697">
    <property type="term" value="F:single-stranded DNA binding"/>
    <property type="evidence" value="ECO:0007669"/>
    <property type="project" value="TreeGrafter"/>
</dbReference>
<dbReference type="GO" id="GO:0007131">
    <property type="term" value="P:reciprocal meiotic recombination"/>
    <property type="evidence" value="ECO:0007669"/>
    <property type="project" value="TreeGrafter"/>
</dbReference>
<dbReference type="PROSITE" id="PS50162">
    <property type="entry name" value="RECA_2"/>
    <property type="match status" value="1"/>
</dbReference>
<dbReference type="GO" id="GO:0005815">
    <property type="term" value="C:microtubule organizing center"/>
    <property type="evidence" value="ECO:0007669"/>
    <property type="project" value="TreeGrafter"/>
</dbReference>
<dbReference type="GO" id="GO:0000400">
    <property type="term" value="F:four-way junction DNA binding"/>
    <property type="evidence" value="ECO:0007669"/>
    <property type="project" value="TreeGrafter"/>
</dbReference>
<dbReference type="GO" id="GO:0033063">
    <property type="term" value="C:Rad51B-Rad51C-Rad51D-XRCC2 complex"/>
    <property type="evidence" value="ECO:0007669"/>
    <property type="project" value="TreeGrafter"/>
</dbReference>
<organism evidence="4 5">
    <name type="scientific">Rickenella mellea</name>
    <dbReference type="NCBI Taxonomy" id="50990"/>
    <lineage>
        <taxon>Eukaryota</taxon>
        <taxon>Fungi</taxon>
        <taxon>Dikarya</taxon>
        <taxon>Basidiomycota</taxon>
        <taxon>Agaricomycotina</taxon>
        <taxon>Agaricomycetes</taxon>
        <taxon>Hymenochaetales</taxon>
        <taxon>Rickenellaceae</taxon>
        <taxon>Rickenella</taxon>
    </lineage>
</organism>
<dbReference type="InterPro" id="IPR027417">
    <property type="entry name" value="P-loop_NTPase"/>
</dbReference>
<dbReference type="GO" id="GO:0000724">
    <property type="term" value="P:double-strand break repair via homologous recombination"/>
    <property type="evidence" value="ECO:0007669"/>
    <property type="project" value="TreeGrafter"/>
</dbReference>
<dbReference type="GO" id="GO:0005524">
    <property type="term" value="F:ATP binding"/>
    <property type="evidence" value="ECO:0007669"/>
    <property type="project" value="InterPro"/>
</dbReference>
<name>A0A4Y7QD16_9AGAM</name>
<keyword evidence="5" id="KW-1185">Reference proteome</keyword>
<dbReference type="GO" id="GO:0140664">
    <property type="term" value="F:ATP-dependent DNA damage sensor activity"/>
    <property type="evidence" value="ECO:0007669"/>
    <property type="project" value="InterPro"/>
</dbReference>
<comment type="subcellular location">
    <subcellularLocation>
        <location evidence="1">Nucleus</location>
    </subcellularLocation>
</comment>
<reference evidence="4 5" key="1">
    <citation type="submission" date="2018-06" db="EMBL/GenBank/DDBJ databases">
        <title>A transcriptomic atlas of mushroom development highlights an independent origin of complex multicellularity.</title>
        <authorList>
            <consortium name="DOE Joint Genome Institute"/>
            <person name="Krizsan K."/>
            <person name="Almasi E."/>
            <person name="Merenyi Z."/>
            <person name="Sahu N."/>
            <person name="Viragh M."/>
            <person name="Koszo T."/>
            <person name="Mondo S."/>
            <person name="Kiss B."/>
            <person name="Balint B."/>
            <person name="Kues U."/>
            <person name="Barry K."/>
            <person name="Hegedus J.C."/>
            <person name="Henrissat B."/>
            <person name="Johnson J."/>
            <person name="Lipzen A."/>
            <person name="Ohm R."/>
            <person name="Nagy I."/>
            <person name="Pangilinan J."/>
            <person name="Yan J."/>
            <person name="Xiong Y."/>
            <person name="Grigoriev I.V."/>
            <person name="Hibbett D.S."/>
            <person name="Nagy L.G."/>
        </authorList>
    </citation>
    <scope>NUCLEOTIDE SEQUENCE [LARGE SCALE GENOMIC DNA]</scope>
    <source>
        <strain evidence="4 5">SZMC22713</strain>
    </source>
</reference>
<dbReference type="SUPFAM" id="SSF52540">
    <property type="entry name" value="P-loop containing nucleoside triphosphate hydrolases"/>
    <property type="match status" value="1"/>
</dbReference>
<feature type="domain" description="RecA family profile 1" evidence="3">
    <location>
        <begin position="83"/>
        <end position="266"/>
    </location>
</feature>
<dbReference type="PANTHER" id="PTHR46457:SF1">
    <property type="entry name" value="DNA REPAIR PROTEIN RAD51 HOMOLOG 4"/>
    <property type="match status" value="1"/>
</dbReference>
<dbReference type="GO" id="GO:0000723">
    <property type="term" value="P:telomere maintenance"/>
    <property type="evidence" value="ECO:0007669"/>
    <property type="project" value="TreeGrafter"/>
</dbReference>
<dbReference type="Proteomes" id="UP000294933">
    <property type="component" value="Unassembled WGS sequence"/>
</dbReference>
<dbReference type="OrthoDB" id="336321at2759"/>
<dbReference type="GO" id="GO:0005657">
    <property type="term" value="C:replication fork"/>
    <property type="evidence" value="ECO:0007669"/>
    <property type="project" value="TreeGrafter"/>
</dbReference>
<gene>
    <name evidence="4" type="ORF">BD410DRAFT_784589</name>
</gene>
<dbReference type="AlphaFoldDB" id="A0A4Y7QD16"/>
<evidence type="ECO:0000313" key="4">
    <source>
        <dbReference type="EMBL" id="TDL25573.1"/>
    </source>
</evidence>
<dbReference type="GO" id="GO:0016787">
    <property type="term" value="F:hydrolase activity"/>
    <property type="evidence" value="ECO:0007669"/>
    <property type="project" value="UniProtKB-KW"/>
</dbReference>
<accession>A0A4Y7QD16</accession>
<proteinExistence type="predicted"/>
<evidence type="ECO:0000256" key="2">
    <source>
        <dbReference type="ARBA" id="ARBA00023242"/>
    </source>
</evidence>
<evidence type="ECO:0000259" key="3">
    <source>
        <dbReference type="PROSITE" id="PS50162"/>
    </source>
</evidence>
<dbReference type="Pfam" id="PF08423">
    <property type="entry name" value="Rad51"/>
    <property type="match status" value="1"/>
</dbReference>
<dbReference type="PANTHER" id="PTHR46457">
    <property type="entry name" value="DNA REPAIR PROTEIN RAD51 HOMOLOG 4"/>
    <property type="match status" value="1"/>
</dbReference>
<dbReference type="VEuPathDB" id="FungiDB:BD410DRAFT_784589"/>
<keyword evidence="2" id="KW-0539">Nucleus</keyword>
<keyword evidence="4" id="KW-0378">Hydrolase</keyword>
<dbReference type="InterPro" id="IPR013632">
    <property type="entry name" value="Rad51_C"/>
</dbReference>
<dbReference type="InterPro" id="IPR020588">
    <property type="entry name" value="RecA_ATP-bd"/>
</dbReference>
<sequence>MRLRTILSTTPKPVIDALSECGINTPTDFLFGANLETMFQRMSPGTASYEELLEARQRLINALAADVVTGDQMLASQQGVQASLSHWLTGIRELDEILESMPFGVMELSGAKGAGKTALALHIAASCLAHDSNTVVHWIDTSGDFSAERAANQARIFQQERKLVASPGSPVALPSSLRAVLDRLQVSLAFDVEAAHDILESLRLTLNSEERPHARVLVIDAITPLLGPHLNAVSAQGHAIMTTFMRHLRAFAQTYHTLIVVTNNATASQTSNPASAFASTTLKPALGPSFAFLTDATLWLARASDVLSPSSNTGNRSAHPPATNDDENVHIAEVFRSRSSISRKWWTFQIAEGLIRIQL</sequence>
<evidence type="ECO:0000256" key="1">
    <source>
        <dbReference type="ARBA" id="ARBA00004123"/>
    </source>
</evidence>